<sequence length="82" mass="9434">MPYTGFRAFIPRKISYELIEGICRDLEVLHHNEDRHGGNVLLRPALLGRKSAAVGTLSRLIDFLQDQILTDIYNRNQQRGQN</sequence>
<keyword evidence="2" id="KW-1185">Reference proteome</keyword>
<proteinExistence type="predicted"/>
<dbReference type="EMBL" id="JAIQCV010000004">
    <property type="protein sequence ID" value="KAH1105914.1"/>
    <property type="molecule type" value="Genomic_DNA"/>
</dbReference>
<protein>
    <submittedName>
        <fullName evidence="1">Uncharacterized protein</fullName>
    </submittedName>
</protein>
<evidence type="ECO:0000313" key="2">
    <source>
        <dbReference type="Proteomes" id="UP000828251"/>
    </source>
</evidence>
<accession>A0A9D4AB47</accession>
<name>A0A9D4AB47_9ROSI</name>
<evidence type="ECO:0000313" key="1">
    <source>
        <dbReference type="EMBL" id="KAH1105914.1"/>
    </source>
</evidence>
<dbReference type="AlphaFoldDB" id="A0A9D4AB47"/>
<comment type="caution">
    <text evidence="1">The sequence shown here is derived from an EMBL/GenBank/DDBJ whole genome shotgun (WGS) entry which is preliminary data.</text>
</comment>
<reference evidence="1 2" key="1">
    <citation type="journal article" date="2021" name="Plant Biotechnol. J.">
        <title>Multi-omics assisted identification of the key and species-specific regulatory components of drought-tolerant mechanisms in Gossypium stocksii.</title>
        <authorList>
            <person name="Yu D."/>
            <person name="Ke L."/>
            <person name="Zhang D."/>
            <person name="Wu Y."/>
            <person name="Sun Y."/>
            <person name="Mei J."/>
            <person name="Sun J."/>
            <person name="Sun Y."/>
        </authorList>
    </citation>
    <scope>NUCLEOTIDE SEQUENCE [LARGE SCALE GENOMIC DNA]</scope>
    <source>
        <strain evidence="2">cv. E1</strain>
        <tissue evidence="1">Leaf</tissue>
    </source>
</reference>
<dbReference type="Proteomes" id="UP000828251">
    <property type="component" value="Unassembled WGS sequence"/>
</dbReference>
<organism evidence="1 2">
    <name type="scientific">Gossypium stocksii</name>
    <dbReference type="NCBI Taxonomy" id="47602"/>
    <lineage>
        <taxon>Eukaryota</taxon>
        <taxon>Viridiplantae</taxon>
        <taxon>Streptophyta</taxon>
        <taxon>Embryophyta</taxon>
        <taxon>Tracheophyta</taxon>
        <taxon>Spermatophyta</taxon>
        <taxon>Magnoliopsida</taxon>
        <taxon>eudicotyledons</taxon>
        <taxon>Gunneridae</taxon>
        <taxon>Pentapetalae</taxon>
        <taxon>rosids</taxon>
        <taxon>malvids</taxon>
        <taxon>Malvales</taxon>
        <taxon>Malvaceae</taxon>
        <taxon>Malvoideae</taxon>
        <taxon>Gossypium</taxon>
    </lineage>
</organism>
<gene>
    <name evidence="1" type="ORF">J1N35_009682</name>
</gene>